<protein>
    <recommendedName>
        <fullName evidence="3">Alpha-galactosidase NEW3 domain-containing protein</fullName>
    </recommendedName>
</protein>
<reference evidence="4" key="2">
    <citation type="journal article" date="2021" name="PeerJ">
        <title>Extensive microbial diversity within the chicken gut microbiome revealed by metagenomics and culture.</title>
        <authorList>
            <person name="Gilroy R."/>
            <person name="Ravi A."/>
            <person name="Getino M."/>
            <person name="Pursley I."/>
            <person name="Horton D.L."/>
            <person name="Alikhan N.F."/>
            <person name="Baker D."/>
            <person name="Gharbi K."/>
            <person name="Hall N."/>
            <person name="Watson M."/>
            <person name="Adriaenssens E.M."/>
            <person name="Foster-Nyarko E."/>
            <person name="Jarju S."/>
            <person name="Secka A."/>
            <person name="Antonio M."/>
            <person name="Oren A."/>
            <person name="Chaudhuri R.R."/>
            <person name="La Ragione R."/>
            <person name="Hildebrand F."/>
            <person name="Pallen M.J."/>
        </authorList>
    </citation>
    <scope>NUCLEOTIDE SEQUENCE</scope>
    <source>
        <strain evidence="4">ChiHcec3-11533</strain>
    </source>
</reference>
<dbReference type="InterPro" id="IPR013783">
    <property type="entry name" value="Ig-like_fold"/>
</dbReference>
<feature type="chain" id="PRO_5038670587" description="Alpha-galactosidase NEW3 domain-containing protein" evidence="2">
    <location>
        <begin position="24"/>
        <end position="396"/>
    </location>
</feature>
<evidence type="ECO:0000259" key="3">
    <source>
        <dbReference type="Pfam" id="PF10633"/>
    </source>
</evidence>
<proteinExistence type="predicted"/>
<dbReference type="AlphaFoldDB" id="A0A9D1IC30"/>
<feature type="signal peptide" evidence="2">
    <location>
        <begin position="1"/>
        <end position="23"/>
    </location>
</feature>
<evidence type="ECO:0000256" key="1">
    <source>
        <dbReference type="SAM" id="Phobius"/>
    </source>
</evidence>
<sequence length="396" mass="41860">MNRKMTRVLALVLALLAMTSALAEEPASGTEVVPADPYVELSTPYPAMTVNAGDEITLDLAIDNYSGASQDFALRVLDMPEGWSGDFSAGGQRVGIVHARDGEVVDAVAFEMAVPLEAEAGEYEITLEAAGEGFSDQLTIQLTVSAEELGNSSFEVEYPSQEGDAQTDFTFSATLINNTLTAQSYSFAASAPAGWTVSFMPSGETTRVAALELEARTTQGVSINVVPPQNVSAGTYEIPCTATTVSERLSFTLSVTINGSYDLMLSTPSGVLSFDAYSNQESTVQLTLTNLGNTDLTNVNLTSSAPSGWTVRFATETIELIEAGATVETTAYVTPGENAMSGDYLTTITAADSNTSDAVEFRVTVKTETTWGVVGVAAIVLLAIIIFAVMRKFGRR</sequence>
<dbReference type="Gene3D" id="2.60.40.10">
    <property type="entry name" value="Immunoglobulins"/>
    <property type="match status" value="2"/>
</dbReference>
<keyword evidence="1" id="KW-1133">Transmembrane helix</keyword>
<evidence type="ECO:0000313" key="5">
    <source>
        <dbReference type="Proteomes" id="UP000824072"/>
    </source>
</evidence>
<dbReference type="PANTHER" id="PTHR39198">
    <property type="entry name" value="HYPOTHETICAL MEMBRANE PROTEIN, CONSERVED"/>
    <property type="match status" value="1"/>
</dbReference>
<reference evidence="4" key="1">
    <citation type="submission" date="2020-10" db="EMBL/GenBank/DDBJ databases">
        <authorList>
            <person name="Gilroy R."/>
        </authorList>
    </citation>
    <scope>NUCLEOTIDE SEQUENCE</scope>
    <source>
        <strain evidence="4">ChiHcec3-11533</strain>
    </source>
</reference>
<dbReference type="EMBL" id="DVMU01000111">
    <property type="protein sequence ID" value="HIU33901.1"/>
    <property type="molecule type" value="Genomic_DNA"/>
</dbReference>
<dbReference type="InterPro" id="IPR018905">
    <property type="entry name" value="A-galactase_NEW3"/>
</dbReference>
<dbReference type="Pfam" id="PF10633">
    <property type="entry name" value="NPCBM_assoc"/>
    <property type="match status" value="2"/>
</dbReference>
<keyword evidence="1" id="KW-0812">Transmembrane</keyword>
<evidence type="ECO:0000256" key="2">
    <source>
        <dbReference type="SAM" id="SignalP"/>
    </source>
</evidence>
<evidence type="ECO:0000313" key="4">
    <source>
        <dbReference type="EMBL" id="HIU33901.1"/>
    </source>
</evidence>
<dbReference type="Proteomes" id="UP000824072">
    <property type="component" value="Unassembled WGS sequence"/>
</dbReference>
<organism evidence="4 5">
    <name type="scientific">Candidatus Pullichristensenella excrementigallinarum</name>
    <dbReference type="NCBI Taxonomy" id="2840907"/>
    <lineage>
        <taxon>Bacteria</taxon>
        <taxon>Bacillati</taxon>
        <taxon>Bacillota</taxon>
        <taxon>Clostridia</taxon>
        <taxon>Candidatus Pullichristensenella</taxon>
    </lineage>
</organism>
<comment type="caution">
    <text evidence="4">The sequence shown here is derived from an EMBL/GenBank/DDBJ whole genome shotgun (WGS) entry which is preliminary data.</text>
</comment>
<feature type="domain" description="Alpha-galactosidase NEW3" evidence="3">
    <location>
        <begin position="174"/>
        <end position="243"/>
    </location>
</feature>
<feature type="domain" description="Alpha-galactosidase NEW3" evidence="3">
    <location>
        <begin position="280"/>
        <end position="350"/>
    </location>
</feature>
<accession>A0A9D1IC30</accession>
<gene>
    <name evidence="4" type="ORF">IAB02_05005</name>
</gene>
<name>A0A9D1IC30_9FIRM</name>
<feature type="transmembrane region" description="Helical" evidence="1">
    <location>
        <begin position="371"/>
        <end position="390"/>
    </location>
</feature>
<keyword evidence="2" id="KW-0732">Signal</keyword>
<dbReference type="PANTHER" id="PTHR39198:SF1">
    <property type="entry name" value="ALPHA-GALACTOSIDASE NEW3 DOMAIN-CONTAINING PROTEIN"/>
    <property type="match status" value="1"/>
</dbReference>
<keyword evidence="1" id="KW-0472">Membrane</keyword>